<feature type="transmembrane region" description="Helical" evidence="1">
    <location>
        <begin position="38"/>
        <end position="56"/>
    </location>
</feature>
<accession>R0ER65</accession>
<dbReference type="GO" id="GO:0016020">
    <property type="term" value="C:membrane"/>
    <property type="evidence" value="ECO:0007669"/>
    <property type="project" value="TreeGrafter"/>
</dbReference>
<dbReference type="eggNOG" id="COG3752">
    <property type="taxonomic scope" value="Bacteria"/>
</dbReference>
<dbReference type="Proteomes" id="UP000013063">
    <property type="component" value="Unassembled WGS sequence"/>
</dbReference>
<dbReference type="Pfam" id="PF06966">
    <property type="entry name" value="DUF1295"/>
    <property type="match status" value="1"/>
</dbReference>
<sequence precursor="true">MPDYLLIPIVNAGVILALFVAAWAICVAQRDCTPVDSLWGLGMGAVAISTYVQTGGGTPHRMAMTAICVAWALRLGGYMLWRWRDHGPDGRYVRMLDKAKAERGWGYGYAAFRLVFALQMPLLWLVCLPVQLGQLSGAPATLGPQGLAGAGLAIFGLIFESVADWQLVRFRKTPANAGQVMDKGLWRYTRHPNYFGDACVWFGLWVMAATTPIGALSVIGPAWLVFTLTRWSGVPTVEGRMKRKKPGYEDYMRRTSGFFPWPPKRPESV</sequence>
<organism evidence="2 3">
    <name type="scientific">Caulobacter vibrioides OR37</name>
    <dbReference type="NCBI Taxonomy" id="1292034"/>
    <lineage>
        <taxon>Bacteria</taxon>
        <taxon>Pseudomonadati</taxon>
        <taxon>Pseudomonadota</taxon>
        <taxon>Alphaproteobacteria</taxon>
        <taxon>Caulobacterales</taxon>
        <taxon>Caulobacteraceae</taxon>
        <taxon>Caulobacter</taxon>
    </lineage>
</organism>
<reference evidence="2 3" key="1">
    <citation type="journal article" date="2013" name="Genome Announc.">
        <title>Draft Genome Sequence for Caulobacter sp. Strain OR37, a Bacterium Tolerant to Heavy Metals.</title>
        <authorList>
            <person name="Utturkar S.M."/>
            <person name="Bollmann A."/>
            <person name="Brzoska R.M."/>
            <person name="Klingeman D.M."/>
            <person name="Epstein S.E."/>
            <person name="Palumbo A.V."/>
            <person name="Brown S.D."/>
        </authorList>
    </citation>
    <scope>NUCLEOTIDE SEQUENCE [LARGE SCALE GENOMIC DNA]</scope>
    <source>
        <strain evidence="2 3">OR37</strain>
    </source>
</reference>
<dbReference type="PANTHER" id="PTHR32251">
    <property type="entry name" value="3-OXO-5-ALPHA-STEROID 4-DEHYDROGENASE"/>
    <property type="match status" value="1"/>
</dbReference>
<feature type="transmembrane region" description="Helical" evidence="1">
    <location>
        <begin position="146"/>
        <end position="163"/>
    </location>
</feature>
<dbReference type="EMBL" id="APMP01000001">
    <property type="protein sequence ID" value="ENZ83512.1"/>
    <property type="molecule type" value="Genomic_DNA"/>
</dbReference>
<evidence type="ECO:0000256" key="1">
    <source>
        <dbReference type="SAM" id="Phobius"/>
    </source>
</evidence>
<comment type="caution">
    <text evidence="2">The sequence shown here is derived from an EMBL/GenBank/DDBJ whole genome shotgun (WGS) entry which is preliminary data.</text>
</comment>
<evidence type="ECO:0000313" key="2">
    <source>
        <dbReference type="EMBL" id="ENZ83512.1"/>
    </source>
</evidence>
<keyword evidence="3" id="KW-1185">Reference proteome</keyword>
<keyword evidence="1" id="KW-0472">Membrane</keyword>
<dbReference type="PANTHER" id="PTHR32251:SF17">
    <property type="entry name" value="STEROID 5-ALPHA REDUCTASE C-TERMINAL DOMAIN-CONTAINING PROTEIN"/>
    <property type="match status" value="1"/>
</dbReference>
<feature type="transmembrane region" description="Helical" evidence="1">
    <location>
        <begin position="6"/>
        <end position="26"/>
    </location>
</feature>
<dbReference type="PATRIC" id="fig|1292034.3.peg.12"/>
<evidence type="ECO:0000313" key="3">
    <source>
        <dbReference type="Proteomes" id="UP000013063"/>
    </source>
</evidence>
<keyword evidence="1" id="KW-0812">Transmembrane</keyword>
<feature type="transmembrane region" description="Helical" evidence="1">
    <location>
        <begin position="200"/>
        <end position="226"/>
    </location>
</feature>
<dbReference type="Gene3D" id="1.20.120.1630">
    <property type="match status" value="1"/>
</dbReference>
<dbReference type="RefSeq" id="WP_004615029.1">
    <property type="nucleotide sequence ID" value="NZ_APMP01000001.1"/>
</dbReference>
<feature type="transmembrane region" description="Helical" evidence="1">
    <location>
        <begin position="62"/>
        <end position="83"/>
    </location>
</feature>
<gene>
    <name evidence="2" type="ORF">OR37_00013</name>
</gene>
<feature type="transmembrane region" description="Helical" evidence="1">
    <location>
        <begin position="104"/>
        <end position="126"/>
    </location>
</feature>
<dbReference type="STRING" id="1292034.OR37_00013"/>
<dbReference type="AlphaFoldDB" id="R0ER65"/>
<proteinExistence type="predicted"/>
<dbReference type="InterPro" id="IPR010721">
    <property type="entry name" value="UstE-like"/>
</dbReference>
<name>R0ER65_CAUVI</name>
<dbReference type="PROSITE" id="PS50244">
    <property type="entry name" value="S5A_REDUCTASE"/>
    <property type="match status" value="1"/>
</dbReference>
<keyword evidence="1" id="KW-1133">Transmembrane helix</keyword>
<dbReference type="OrthoDB" id="9779233at2"/>
<protein>
    <submittedName>
        <fullName evidence="2">Putative membrane protein</fullName>
    </submittedName>
</protein>